<protein>
    <submittedName>
        <fullName evidence="1">Unnamed protein product</fullName>
    </submittedName>
</protein>
<organism evidence="1 2">
    <name type="scientific">Ambrosiozyma monospora</name>
    <name type="common">Yeast</name>
    <name type="synonym">Endomycopsis monosporus</name>
    <dbReference type="NCBI Taxonomy" id="43982"/>
    <lineage>
        <taxon>Eukaryota</taxon>
        <taxon>Fungi</taxon>
        <taxon>Dikarya</taxon>
        <taxon>Ascomycota</taxon>
        <taxon>Saccharomycotina</taxon>
        <taxon>Pichiomycetes</taxon>
        <taxon>Pichiales</taxon>
        <taxon>Pichiaceae</taxon>
        <taxon>Ambrosiozyma</taxon>
    </lineage>
</organism>
<dbReference type="Proteomes" id="UP001165064">
    <property type="component" value="Unassembled WGS sequence"/>
</dbReference>
<evidence type="ECO:0000313" key="2">
    <source>
        <dbReference type="Proteomes" id="UP001165064"/>
    </source>
</evidence>
<name>A0ACB5T531_AMBMO</name>
<dbReference type="EMBL" id="BSXS01003705">
    <property type="protein sequence ID" value="GME81799.1"/>
    <property type="molecule type" value="Genomic_DNA"/>
</dbReference>
<accession>A0ACB5T531</accession>
<proteinExistence type="predicted"/>
<reference evidence="1" key="1">
    <citation type="submission" date="2023-04" db="EMBL/GenBank/DDBJ databases">
        <title>Ambrosiozyma monospora NBRC 10751.</title>
        <authorList>
            <person name="Ichikawa N."/>
            <person name="Sato H."/>
            <person name="Tonouchi N."/>
        </authorList>
    </citation>
    <scope>NUCLEOTIDE SEQUENCE</scope>
    <source>
        <strain evidence="1">NBRC 10751</strain>
    </source>
</reference>
<comment type="caution">
    <text evidence="1">The sequence shown here is derived from an EMBL/GenBank/DDBJ whole genome shotgun (WGS) entry which is preliminary data.</text>
</comment>
<sequence length="423" mass="49547">MYKRLGNRSAVPAATRQPLSLISSLVQTINAYKFPIMTLVAFYFMLRSRSAQSPMEDLQAYHDYYFPDSSLNLTEVFSFVASKPKIPRKNTKDMYTIESRLSYSFPYEYNAPVENNIWQLWKYKSDDRRFPKECFTHIERWRFVNDNSNHNLISIQEVKEQVYDYFINDVPEVVEALELLPDDRLKYEFLKYLVIYINGGVYADVDTICAKPLKYWYDSNIVPGKLFLGVAVDYNDENWELLYNRRMAFSNKIFKAKSHHPFLAKLIARLVYMTFNQYQQITQIDWNKSFENLDSNGEPLVQFTGESILTDTLFEYLNGLDNPIVYRVARTEKDVLPQEIIGPETTDRFSYKLFTMAKGPTQVDDVVIMPEVTFKGSPEISHDLKGVEHEYDDNNQRKGYLSFYCARPLNLISWQSIEAGIVE</sequence>
<keyword evidence="2" id="KW-1185">Reference proteome</keyword>
<evidence type="ECO:0000313" key="1">
    <source>
        <dbReference type="EMBL" id="GME81799.1"/>
    </source>
</evidence>
<gene>
    <name evidence="1" type="ORF">Amon02_000515100</name>
</gene>